<sequence length="206" mass="23301">MLELNPTYVSVIMLQQLSRRHINSAEERFSHVTDPFRNEHTPILPQKPSNASYNVVAAFEKLTPITSSQTLLASLTKQPESLFYFENGDDFFCVIVFSISSLVTSETPSLSFSCYLLGYQAILNKKEQTQYLMEVYAPLCEGIPFDPDNPNKVLPFFSQKSGLYRLDPIDGLFSASSNRRDVPAEKKGTLSALQKRILPLPFHQNE</sequence>
<gene>
    <name evidence="1" type="ORF">BLNAU_14807</name>
</gene>
<dbReference type="EMBL" id="JARBJD010000140">
    <property type="protein sequence ID" value="KAK2950223.1"/>
    <property type="molecule type" value="Genomic_DNA"/>
</dbReference>
<keyword evidence="2" id="KW-1185">Reference proteome</keyword>
<comment type="caution">
    <text evidence="1">The sequence shown here is derived from an EMBL/GenBank/DDBJ whole genome shotgun (WGS) entry which is preliminary data.</text>
</comment>
<reference evidence="1 2" key="1">
    <citation type="journal article" date="2022" name="bioRxiv">
        <title>Genomics of Preaxostyla Flagellates Illuminates Evolutionary Transitions and the Path Towards Mitochondrial Loss.</title>
        <authorList>
            <person name="Novak L.V.F."/>
            <person name="Treitli S.C."/>
            <person name="Pyrih J."/>
            <person name="Halakuc P."/>
            <person name="Pipaliya S.V."/>
            <person name="Vacek V."/>
            <person name="Brzon O."/>
            <person name="Soukal P."/>
            <person name="Eme L."/>
            <person name="Dacks J.B."/>
            <person name="Karnkowska A."/>
            <person name="Elias M."/>
            <person name="Hampl V."/>
        </authorList>
    </citation>
    <scope>NUCLEOTIDE SEQUENCE [LARGE SCALE GENOMIC DNA]</scope>
    <source>
        <strain evidence="1">NAU3</strain>
        <tissue evidence="1">Gut</tissue>
    </source>
</reference>
<dbReference type="Proteomes" id="UP001281761">
    <property type="component" value="Unassembled WGS sequence"/>
</dbReference>
<name>A0ABQ9XFY4_9EUKA</name>
<organism evidence="1 2">
    <name type="scientific">Blattamonas nauphoetae</name>
    <dbReference type="NCBI Taxonomy" id="2049346"/>
    <lineage>
        <taxon>Eukaryota</taxon>
        <taxon>Metamonada</taxon>
        <taxon>Preaxostyla</taxon>
        <taxon>Oxymonadida</taxon>
        <taxon>Blattamonas</taxon>
    </lineage>
</organism>
<protein>
    <submittedName>
        <fullName evidence="1">Uncharacterized protein</fullName>
    </submittedName>
</protein>
<evidence type="ECO:0000313" key="2">
    <source>
        <dbReference type="Proteomes" id="UP001281761"/>
    </source>
</evidence>
<accession>A0ABQ9XFY4</accession>
<evidence type="ECO:0000313" key="1">
    <source>
        <dbReference type="EMBL" id="KAK2950223.1"/>
    </source>
</evidence>
<proteinExistence type="predicted"/>